<dbReference type="InterPro" id="IPR029033">
    <property type="entry name" value="His_PPase_superfam"/>
</dbReference>
<dbReference type="EMBL" id="CP011412">
    <property type="protein sequence ID" value="AKH21870.1"/>
    <property type="molecule type" value="Genomic_DNA"/>
</dbReference>
<organism evidence="1 2">
    <name type="scientific">Sedimenticola thiotaurini</name>
    <dbReference type="NCBI Taxonomy" id="1543721"/>
    <lineage>
        <taxon>Bacteria</taxon>
        <taxon>Pseudomonadati</taxon>
        <taxon>Pseudomonadota</taxon>
        <taxon>Gammaproteobacteria</taxon>
        <taxon>Chromatiales</taxon>
        <taxon>Sedimenticolaceae</taxon>
        <taxon>Sedimenticola</taxon>
    </lineage>
</organism>
<accession>A0A0F7K3P7</accession>
<evidence type="ECO:0000313" key="1">
    <source>
        <dbReference type="EMBL" id="AKH21870.1"/>
    </source>
</evidence>
<dbReference type="KEGG" id="seds:AAY24_17705"/>
<dbReference type="AlphaFoldDB" id="A0A0F7K3P7"/>
<keyword evidence="2" id="KW-1185">Reference proteome</keyword>
<gene>
    <name evidence="1" type="ORF">AAY24_17705</name>
</gene>
<evidence type="ECO:0008006" key="3">
    <source>
        <dbReference type="Google" id="ProtNLM"/>
    </source>
</evidence>
<reference evidence="1 2" key="1">
    <citation type="journal article" date="2015" name="Genome Announc.">
        <title>Complete Genome Sequence of Sedimenticola thiotaurini Strain SIP-G1, a Polyphosphate- and Polyhydroxyalkanoate-Accumulating Sulfur-Oxidizing Gammaproteobacterium Isolated from Salt Marsh Sediments.</title>
        <authorList>
            <person name="Flood B.E."/>
            <person name="Jones D.S."/>
            <person name="Bailey J.V."/>
        </authorList>
    </citation>
    <scope>NUCLEOTIDE SEQUENCE [LARGE SCALE GENOMIC DNA]</scope>
    <source>
        <strain evidence="1 2">SIP-G1</strain>
    </source>
</reference>
<name>A0A0F7K3P7_9GAMM</name>
<dbReference type="CDD" id="cd07067">
    <property type="entry name" value="HP_PGM_like"/>
    <property type="match status" value="1"/>
</dbReference>
<evidence type="ECO:0000313" key="2">
    <source>
        <dbReference type="Proteomes" id="UP000034410"/>
    </source>
</evidence>
<dbReference type="OrthoDB" id="9810154at2"/>
<protein>
    <recommendedName>
        <fullName evidence="3">Phosphohistidine phosphatase SixA</fullName>
    </recommendedName>
</protein>
<dbReference type="Gene3D" id="3.40.50.1240">
    <property type="entry name" value="Phosphoglycerate mutase-like"/>
    <property type="match status" value="1"/>
</dbReference>
<sequence>MKIIFIRHAIAEDRTTFAKSGKSDALRPLSEKGIKRMEQSRQGLQRVEPVADYIISSELMRAIQTADLISEVYPEAERKAISQLNPGSNPAKLNKRLAELPPDSTILLIGHEPDLSELISWYTNGSHFNFLQLKRGAACLLEFKGSPEPASAEMIWLLPPRQLRSLGQKK</sequence>
<dbReference type="RefSeq" id="WP_046860791.1">
    <property type="nucleotide sequence ID" value="NZ_CP011412.1"/>
</dbReference>
<dbReference type="Pfam" id="PF00300">
    <property type="entry name" value="His_Phos_1"/>
    <property type="match status" value="1"/>
</dbReference>
<dbReference type="InterPro" id="IPR013078">
    <property type="entry name" value="His_Pase_superF_clade-1"/>
</dbReference>
<dbReference type="Proteomes" id="UP000034410">
    <property type="component" value="Chromosome"/>
</dbReference>
<dbReference type="SUPFAM" id="SSF53254">
    <property type="entry name" value="Phosphoglycerate mutase-like"/>
    <property type="match status" value="1"/>
</dbReference>
<proteinExistence type="predicted"/>